<evidence type="ECO:0000313" key="2">
    <source>
        <dbReference type="Proteomes" id="UP000009071"/>
    </source>
</evidence>
<sequence length="78" mass="8766">MRSRVQGRDPAVFGEGATFGANEPGETAKWAVWGIQQWAGGDALAGRRRRRRVSEKYNIIGNLAKFDGIRIAIFRIKY</sequence>
<reference evidence="1 2" key="1">
    <citation type="journal article" date="2009" name="Genome Res.">
        <title>Whole genome sequence of Desulfovibrio magneticus strain RS-1 revealed common gene clusters in magnetotactic bacteria.</title>
        <authorList>
            <person name="Nakazawa H."/>
            <person name="Arakaki A."/>
            <person name="Narita-Yamada S."/>
            <person name="Yashiro I."/>
            <person name="Jinno K."/>
            <person name="Aoki N."/>
            <person name="Tsuruyama A."/>
            <person name="Okamura Y."/>
            <person name="Tanikawa S."/>
            <person name="Fujita N."/>
            <person name="Takeyama H."/>
            <person name="Matsunaga T."/>
        </authorList>
    </citation>
    <scope>NUCLEOTIDE SEQUENCE [LARGE SCALE GENOMIC DNA]</scope>
    <source>
        <strain evidence="2">ATCC 700980 / DSM 13731 / RS-1</strain>
    </source>
</reference>
<accession>C4XJI7</accession>
<dbReference type="KEGG" id="dma:DMR_32460"/>
<dbReference type="Proteomes" id="UP000009071">
    <property type="component" value="Chromosome"/>
</dbReference>
<dbReference type="STRING" id="573370.DMR_32460"/>
<protein>
    <submittedName>
        <fullName evidence="1">Uncharacterized protein</fullName>
    </submittedName>
</protein>
<dbReference type="EMBL" id="AP010904">
    <property type="protein sequence ID" value="BAH76737.1"/>
    <property type="molecule type" value="Genomic_DNA"/>
</dbReference>
<name>C4XJI7_SOLM1</name>
<evidence type="ECO:0000313" key="1">
    <source>
        <dbReference type="EMBL" id="BAH76737.1"/>
    </source>
</evidence>
<dbReference type="HOGENOM" id="CLU_2616255_0_0_7"/>
<proteinExistence type="predicted"/>
<gene>
    <name evidence="1" type="ordered locus">DMR_32460</name>
</gene>
<dbReference type="AlphaFoldDB" id="C4XJI7"/>
<organism evidence="1 2">
    <name type="scientific">Solidesulfovibrio magneticus (strain ATCC 700980 / DSM 13731 / RS-1)</name>
    <name type="common">Desulfovibrio magneticus</name>
    <dbReference type="NCBI Taxonomy" id="573370"/>
    <lineage>
        <taxon>Bacteria</taxon>
        <taxon>Pseudomonadati</taxon>
        <taxon>Thermodesulfobacteriota</taxon>
        <taxon>Desulfovibrionia</taxon>
        <taxon>Desulfovibrionales</taxon>
        <taxon>Desulfovibrionaceae</taxon>
        <taxon>Solidesulfovibrio</taxon>
    </lineage>
</organism>
<keyword evidence="2" id="KW-1185">Reference proteome</keyword>